<keyword evidence="2 4" id="KW-0863">Zinc-finger</keyword>
<evidence type="ECO:0000259" key="6">
    <source>
        <dbReference type="PROSITE" id="PS50966"/>
    </source>
</evidence>
<evidence type="ECO:0000256" key="4">
    <source>
        <dbReference type="PROSITE-ProRule" id="PRU00325"/>
    </source>
</evidence>
<dbReference type="PANTHER" id="PTHR47718:SF17">
    <property type="entry name" value="PROTEIN FAR1-RELATED SEQUENCE 5-LIKE"/>
    <property type="match status" value="1"/>
</dbReference>
<keyword evidence="1" id="KW-0479">Metal-binding</keyword>
<name>A0ABM3HAR1_9MYRT</name>
<dbReference type="SMART" id="SM00575">
    <property type="entry name" value="ZnF_PMZ"/>
    <property type="match status" value="1"/>
</dbReference>
<dbReference type="RefSeq" id="XP_048133687.1">
    <property type="nucleotide sequence ID" value="XM_048277730.1"/>
</dbReference>
<feature type="region of interest" description="Disordered" evidence="5">
    <location>
        <begin position="725"/>
        <end position="756"/>
    </location>
</feature>
<accession>A0ABM3HAR1</accession>
<dbReference type="PROSITE" id="PS50966">
    <property type="entry name" value="ZF_SWIM"/>
    <property type="match status" value="1"/>
</dbReference>
<feature type="compositionally biased region" description="Polar residues" evidence="5">
    <location>
        <begin position="738"/>
        <end position="756"/>
    </location>
</feature>
<dbReference type="Proteomes" id="UP000827889">
    <property type="component" value="Chromosome 4"/>
</dbReference>
<dbReference type="Pfam" id="PF04434">
    <property type="entry name" value="SWIM"/>
    <property type="match status" value="1"/>
</dbReference>
<dbReference type="PANTHER" id="PTHR47718">
    <property type="entry name" value="OS01G0519700 PROTEIN"/>
    <property type="match status" value="1"/>
</dbReference>
<feature type="region of interest" description="Disordered" evidence="5">
    <location>
        <begin position="673"/>
        <end position="713"/>
    </location>
</feature>
<keyword evidence="7" id="KW-1185">Reference proteome</keyword>
<proteinExistence type="predicted"/>
<evidence type="ECO:0000313" key="7">
    <source>
        <dbReference type="Proteomes" id="UP000827889"/>
    </source>
</evidence>
<dbReference type="Pfam" id="PF03101">
    <property type="entry name" value="FAR1"/>
    <property type="match status" value="1"/>
</dbReference>
<gene>
    <name evidence="8" type="primary">LOC115725797</name>
</gene>
<dbReference type="InterPro" id="IPR007527">
    <property type="entry name" value="Znf_SWIM"/>
</dbReference>
<dbReference type="InterPro" id="IPR006564">
    <property type="entry name" value="Znf_PMZ"/>
</dbReference>
<feature type="domain" description="SWIM-type" evidence="6">
    <location>
        <begin position="538"/>
        <end position="569"/>
    </location>
</feature>
<reference evidence="8" key="1">
    <citation type="submission" date="2025-08" db="UniProtKB">
        <authorList>
            <consortium name="RefSeq"/>
        </authorList>
    </citation>
    <scope>IDENTIFICATION</scope>
    <source>
        <tissue evidence="8">Leaf</tissue>
    </source>
</reference>
<evidence type="ECO:0000256" key="2">
    <source>
        <dbReference type="ARBA" id="ARBA00022771"/>
    </source>
</evidence>
<sequence length="791" mass="89933">MEPENASKEIAEEHDDAHLRRSIHNLPKNFEFKVGMVFSSELEAYHKYVAYALRKGFGVRKAKIRRNYKGEITRRTFVCNREGFSCTPPDEQKKIERTENRCGCLAHIGFKVENGVHEVIEYMSEHNHAFISKNHRHPIRCGRMISDPSKGVLADMVKAGIVNFRSCNFLENEDRGSRNMGSSLRGSHNFLQTQRSSIVRGEDWQTLLNNFTCMQMQNPMYFYATQVDQDGRLTNLFWRDSLSRFDYDCFGDVVLFDTTYRVSQYNMICAPFVGVNHHWRDTFFGCALLLDETVNSFIWLFETFLEAMGNRAPGTIFTDQDQVMGKAVEKVFPNAHHRVCTSHIAKQAAKNIPNLYEKSEFRDRYFSKLLYGCETEYVFESTWKEMEEEWGTKDNSWLSGLYESRNKWSAVFGRGIFSCGIRSTQRSEGMNNIFQLMPTSSLNLIEFVDHYEQRVKYIREIEARDDHNSRGKPKLLVSNNGILTHAASAYTRTIFSKFYEEFLQSLSERVLSCSSDGGISEYTLVRHGIRGQNVVRFDSVNFSISCGCKLFESNGWLCRHALYVLNGNIMVTKIPSAYVLKRWTKGAKDCIVDDDSPQVSPCSSKISRYSTLMRKASAIMSLAAEDEDTMRIAMQNLDKMVEEILGYKSSLLTKDGEDNSDKVVNGNEVSYSVSETSITDHPRRKTKGVTGDGVERKFGNKKKKSSKGATPTAIQSRELVVSPTPDEAHLPTHLAHSHQLSSGFSPRNVGGPTTNPSLNNGMIEYCNTAYAGVLESGIIKLLSVSWRKCGQ</sequence>
<protein>
    <submittedName>
        <fullName evidence="8">Protein FAR1-RELATED SEQUENCE 5-like</fullName>
    </submittedName>
</protein>
<evidence type="ECO:0000256" key="5">
    <source>
        <dbReference type="SAM" id="MobiDB-lite"/>
    </source>
</evidence>
<evidence type="ECO:0000256" key="3">
    <source>
        <dbReference type="ARBA" id="ARBA00022833"/>
    </source>
</evidence>
<dbReference type="InterPro" id="IPR018289">
    <property type="entry name" value="MULE_transposase_dom"/>
</dbReference>
<evidence type="ECO:0000313" key="8">
    <source>
        <dbReference type="RefSeq" id="XP_048133687.1"/>
    </source>
</evidence>
<keyword evidence="3" id="KW-0862">Zinc</keyword>
<dbReference type="Pfam" id="PF10551">
    <property type="entry name" value="MULE"/>
    <property type="match status" value="1"/>
</dbReference>
<evidence type="ECO:0000256" key="1">
    <source>
        <dbReference type="ARBA" id="ARBA00022723"/>
    </source>
</evidence>
<dbReference type="GeneID" id="115725797"/>
<organism evidence="7 8">
    <name type="scientific">Rhodamnia argentea</name>
    <dbReference type="NCBI Taxonomy" id="178133"/>
    <lineage>
        <taxon>Eukaryota</taxon>
        <taxon>Viridiplantae</taxon>
        <taxon>Streptophyta</taxon>
        <taxon>Embryophyta</taxon>
        <taxon>Tracheophyta</taxon>
        <taxon>Spermatophyta</taxon>
        <taxon>Magnoliopsida</taxon>
        <taxon>eudicotyledons</taxon>
        <taxon>Gunneridae</taxon>
        <taxon>Pentapetalae</taxon>
        <taxon>rosids</taxon>
        <taxon>malvids</taxon>
        <taxon>Myrtales</taxon>
        <taxon>Myrtaceae</taxon>
        <taxon>Myrtoideae</taxon>
        <taxon>Myrteae</taxon>
        <taxon>Australasian group</taxon>
        <taxon>Rhodamnia</taxon>
    </lineage>
</organism>
<dbReference type="InterPro" id="IPR004330">
    <property type="entry name" value="FAR1_DNA_bnd_dom"/>
</dbReference>